<organism evidence="6 7">
    <name type="scientific">Parastrongyloides trichosuri</name>
    <name type="common">Possum-specific nematode worm</name>
    <dbReference type="NCBI Taxonomy" id="131310"/>
    <lineage>
        <taxon>Eukaryota</taxon>
        <taxon>Metazoa</taxon>
        <taxon>Ecdysozoa</taxon>
        <taxon>Nematoda</taxon>
        <taxon>Chromadorea</taxon>
        <taxon>Rhabditida</taxon>
        <taxon>Tylenchina</taxon>
        <taxon>Panagrolaimomorpha</taxon>
        <taxon>Strongyloidoidea</taxon>
        <taxon>Strongyloididae</taxon>
        <taxon>Parastrongyloides</taxon>
    </lineage>
</organism>
<evidence type="ECO:0000256" key="5">
    <source>
        <dbReference type="SAM" id="Phobius"/>
    </source>
</evidence>
<feature type="transmembrane region" description="Helical" evidence="5">
    <location>
        <begin position="175"/>
        <end position="197"/>
    </location>
</feature>
<feature type="transmembrane region" description="Helical" evidence="5">
    <location>
        <begin position="90"/>
        <end position="115"/>
    </location>
</feature>
<sequence>MIRINKESYISKIGYVWTGISSLATFTLFASFYSPYWIIGSININNQTEETSFATFRRCNYPEYNSTTEMYYIRKECGRYISLESIPSKYWQLSTISISLSLFISFCIICFLIPFMFVPNIITRNGALICGLFQVLSGILAFSSCMVYPMGWDNTEIVEACGKKSNKFVLGTCKLGWAFFATIISSIVLLLCGLLSIKSVNEREFEYQGSNEPLTNAVNVHFTGSNASSSTRSSTTKRIEAARLGITKGRGNNDNKSFRMKMIGQQLKPSFIDV</sequence>
<evidence type="ECO:0000256" key="4">
    <source>
        <dbReference type="ARBA" id="ARBA00023136"/>
    </source>
</evidence>
<dbReference type="PANTHER" id="PTHR12489">
    <property type="entry name" value="LIPOMA HMGIC FUSION PARTNER-LIKE PROTEIN"/>
    <property type="match status" value="1"/>
</dbReference>
<dbReference type="Proteomes" id="UP000038045">
    <property type="component" value="Unplaced"/>
</dbReference>
<evidence type="ECO:0000256" key="3">
    <source>
        <dbReference type="ARBA" id="ARBA00022989"/>
    </source>
</evidence>
<dbReference type="Gene3D" id="1.20.140.150">
    <property type="match status" value="1"/>
</dbReference>
<reference evidence="7" key="1">
    <citation type="submission" date="2017-02" db="UniProtKB">
        <authorList>
            <consortium name="WormBaseParasite"/>
        </authorList>
    </citation>
    <scope>IDENTIFICATION</scope>
</reference>
<dbReference type="PANTHER" id="PTHR12489:SF16">
    <property type="entry name" value="LHFPL TETRASPAN SUBFAMILY MEMBER 6 PROTEIN-RELATED"/>
    <property type="match status" value="1"/>
</dbReference>
<dbReference type="WBParaSite" id="PTRK_0000253000.1">
    <property type="protein sequence ID" value="PTRK_0000253000.1"/>
    <property type="gene ID" value="PTRK_0000253000"/>
</dbReference>
<dbReference type="GO" id="GO:0016020">
    <property type="term" value="C:membrane"/>
    <property type="evidence" value="ECO:0007669"/>
    <property type="project" value="UniProtKB-SubCell"/>
</dbReference>
<comment type="subcellular location">
    <subcellularLocation>
        <location evidence="1">Membrane</location>
        <topology evidence="1">Multi-pass membrane protein</topology>
    </subcellularLocation>
</comment>
<proteinExistence type="predicted"/>
<evidence type="ECO:0000256" key="2">
    <source>
        <dbReference type="ARBA" id="ARBA00022692"/>
    </source>
</evidence>
<evidence type="ECO:0000313" key="6">
    <source>
        <dbReference type="Proteomes" id="UP000038045"/>
    </source>
</evidence>
<keyword evidence="2 5" id="KW-0812">Transmembrane</keyword>
<feature type="transmembrane region" description="Helical" evidence="5">
    <location>
        <begin position="127"/>
        <end position="149"/>
    </location>
</feature>
<keyword evidence="6" id="KW-1185">Reference proteome</keyword>
<dbReference type="AlphaFoldDB" id="A0A0N4Z5Y7"/>
<dbReference type="Pfam" id="PF10242">
    <property type="entry name" value="L_HMGIC_fpl"/>
    <property type="match status" value="1"/>
</dbReference>
<dbReference type="InterPro" id="IPR019372">
    <property type="entry name" value="LHFPL"/>
</dbReference>
<evidence type="ECO:0000256" key="1">
    <source>
        <dbReference type="ARBA" id="ARBA00004141"/>
    </source>
</evidence>
<keyword evidence="4 5" id="KW-0472">Membrane</keyword>
<dbReference type="STRING" id="131310.A0A0N4Z5Y7"/>
<feature type="transmembrane region" description="Helical" evidence="5">
    <location>
        <begin position="12"/>
        <end position="33"/>
    </location>
</feature>
<accession>A0A0N4Z5Y7</accession>
<name>A0A0N4Z5Y7_PARTI</name>
<protein>
    <submittedName>
        <fullName evidence="7">Lipoma HMGIC fusion partner-like protein</fullName>
    </submittedName>
</protein>
<evidence type="ECO:0000313" key="7">
    <source>
        <dbReference type="WBParaSite" id="PTRK_0000253000.1"/>
    </source>
</evidence>
<keyword evidence="3 5" id="KW-1133">Transmembrane helix</keyword>